<sequence length="46" mass="5178">MVEPVCNTCGDVMKPSKILPDQKGDGFEVSNMTMYHCPKCNPEKFQ</sequence>
<proteinExistence type="predicted"/>
<protein>
    <submittedName>
        <fullName evidence="1">Uncharacterized protein</fullName>
    </submittedName>
</protein>
<comment type="caution">
    <text evidence="1">The sequence shown here is derived from an EMBL/GenBank/DDBJ whole genome shotgun (WGS) entry which is preliminary data.</text>
</comment>
<dbReference type="AlphaFoldDB" id="A0A087S1C5"/>
<evidence type="ECO:0000313" key="1">
    <source>
        <dbReference type="EMBL" id="KFM19529.1"/>
    </source>
</evidence>
<gene>
    <name evidence="1" type="ORF">AAA799P11_00730</name>
</gene>
<dbReference type="EMBL" id="JOSZ01000007">
    <property type="protein sequence ID" value="KFM19529.1"/>
    <property type="molecule type" value="Genomic_DNA"/>
</dbReference>
<evidence type="ECO:0000313" key="2">
    <source>
        <dbReference type="Proteomes" id="UP000029387"/>
    </source>
</evidence>
<accession>A0A087S1C5</accession>
<reference evidence="1 2" key="1">
    <citation type="submission" date="2014-06" db="EMBL/GenBank/DDBJ databases">
        <authorList>
            <person name="Ngugi D.K."/>
            <person name="Blom J."/>
            <person name="Alam I."/>
            <person name="Rashid M."/>
            <person name="Baalawi W."/>
            <person name="Zhang G."/>
            <person name="Hikmawan T."/>
            <person name="Guan Y."/>
            <person name="Antunes A."/>
            <person name="Siam R."/>
            <person name="El-Dorry H."/>
            <person name="Bajic V."/>
            <person name="Stingl U."/>
        </authorList>
    </citation>
    <scope>NUCLEOTIDE SEQUENCE [LARGE SCALE GENOMIC DNA]</scope>
    <source>
        <strain evidence="1">SCGC AAA799-P11</strain>
    </source>
</reference>
<name>A0A087S1C5_9ARCH</name>
<organism evidence="1 2">
    <name type="scientific">Marine Group I thaumarchaeote SCGC AAA799-P11</name>
    <dbReference type="NCBI Taxonomy" id="1502295"/>
    <lineage>
        <taxon>Archaea</taxon>
        <taxon>Nitrososphaerota</taxon>
        <taxon>Marine Group I</taxon>
    </lineage>
</organism>
<keyword evidence="2" id="KW-1185">Reference proteome</keyword>
<dbReference type="Proteomes" id="UP000029387">
    <property type="component" value="Unassembled WGS sequence"/>
</dbReference>